<sequence length="323" mass="35418">MAKTHYKVLANGRDISAVLRDRLEQLLVTDRAGLAADTVMLALDNRDDKIAFPATGAELEIWLGTGDRQSYKGLYQVTELEMPLETRQLIIHATAAPFRDAIKSPRSRTYSDIRFGDLVSQIAAVHGLTPVVSTVLANRHFEHINQQGESDLNLLTRLATQMGAVAKPVAGRLLVTPRGTGQSASGKAMPEHRIDDPAHSRGTLRIAERSEYRAVAGRWFDEKSQRWKQEVAGEGEPLLVLKTGFRSGEDAAEAASSELTLLQRARRHLSLERPLNPALAAEARVRISGHRAAANGQWIIAEATHMITAGGVATTRLQLYEAR</sequence>
<evidence type="ECO:0008006" key="4">
    <source>
        <dbReference type="Google" id="ProtNLM"/>
    </source>
</evidence>
<proteinExistence type="predicted"/>
<feature type="region of interest" description="Disordered" evidence="1">
    <location>
        <begin position="177"/>
        <end position="197"/>
    </location>
</feature>
<evidence type="ECO:0000256" key="1">
    <source>
        <dbReference type="SAM" id="MobiDB-lite"/>
    </source>
</evidence>
<dbReference type="SUPFAM" id="SSF69279">
    <property type="entry name" value="Phage tail proteins"/>
    <property type="match status" value="1"/>
</dbReference>
<dbReference type="OrthoDB" id="4070623at2"/>
<dbReference type="EMBL" id="LYBM01000050">
    <property type="protein sequence ID" value="ODA30635.1"/>
    <property type="molecule type" value="Genomic_DNA"/>
</dbReference>
<dbReference type="Proteomes" id="UP000094936">
    <property type="component" value="Unassembled WGS sequence"/>
</dbReference>
<evidence type="ECO:0000313" key="3">
    <source>
        <dbReference type="Proteomes" id="UP000094936"/>
    </source>
</evidence>
<dbReference type="RefSeq" id="WP_068905073.1">
    <property type="nucleotide sequence ID" value="NZ_JBHUIF010000017.1"/>
</dbReference>
<name>A0A1C3EBM6_9GAMM</name>
<comment type="caution">
    <text evidence="2">The sequence shown here is derived from an EMBL/GenBank/DDBJ whole genome shotgun (WGS) entry which is preliminary data.</text>
</comment>
<keyword evidence="3" id="KW-1185">Reference proteome</keyword>
<dbReference type="AlphaFoldDB" id="A0A1C3EBM6"/>
<reference evidence="2 3" key="1">
    <citation type="submission" date="2016-05" db="EMBL/GenBank/DDBJ databases">
        <title>Genomic Taxonomy of the Vibrionaceae.</title>
        <authorList>
            <person name="Gomez-Gil B."/>
            <person name="Enciso-Ibarra J."/>
        </authorList>
    </citation>
    <scope>NUCLEOTIDE SEQUENCE [LARGE SCALE GENOMIC DNA]</scope>
    <source>
        <strain evidence="2 3">CAIM 1920</strain>
    </source>
</reference>
<evidence type="ECO:0000313" key="2">
    <source>
        <dbReference type="EMBL" id="ODA30635.1"/>
    </source>
</evidence>
<protein>
    <recommendedName>
        <fullName evidence="4">Phage tail protein</fullName>
    </recommendedName>
</protein>
<dbReference type="STRING" id="1080227.A8L45_19720"/>
<accession>A0A1C3EBM6</accession>
<organism evidence="2 3">
    <name type="scientific">Veronia pacifica</name>
    <dbReference type="NCBI Taxonomy" id="1080227"/>
    <lineage>
        <taxon>Bacteria</taxon>
        <taxon>Pseudomonadati</taxon>
        <taxon>Pseudomonadota</taxon>
        <taxon>Gammaproteobacteria</taxon>
        <taxon>Vibrionales</taxon>
        <taxon>Vibrionaceae</taxon>
        <taxon>Veronia</taxon>
    </lineage>
</organism>
<gene>
    <name evidence="2" type="ORF">A8L45_19720</name>
</gene>
<dbReference type="Pfam" id="PF05954">
    <property type="entry name" value="Phage_GPD"/>
    <property type="match status" value="1"/>
</dbReference>